<reference evidence="8 9" key="1">
    <citation type="journal article" date="2019" name="New Phytol.">
        <title>Comparative genomics reveals unique wood-decay strategies and fruiting body development in the Schizophyllaceae.</title>
        <authorList>
            <person name="Almasi E."/>
            <person name="Sahu N."/>
            <person name="Krizsan K."/>
            <person name="Balint B."/>
            <person name="Kovacs G.M."/>
            <person name="Kiss B."/>
            <person name="Cseklye J."/>
            <person name="Drula E."/>
            <person name="Henrissat B."/>
            <person name="Nagy I."/>
            <person name="Chovatia M."/>
            <person name="Adam C."/>
            <person name="LaButti K."/>
            <person name="Lipzen A."/>
            <person name="Riley R."/>
            <person name="Grigoriev I.V."/>
            <person name="Nagy L.G."/>
        </authorList>
    </citation>
    <scope>NUCLEOTIDE SEQUENCE [LARGE SCALE GENOMIC DNA]</scope>
    <source>
        <strain evidence="8 9">NL-1724</strain>
    </source>
</reference>
<dbReference type="InterPro" id="IPR006789">
    <property type="entry name" value="ARPC5"/>
</dbReference>
<organism evidence="8 9">
    <name type="scientific">Schizophyllum amplum</name>
    <dbReference type="NCBI Taxonomy" id="97359"/>
    <lineage>
        <taxon>Eukaryota</taxon>
        <taxon>Fungi</taxon>
        <taxon>Dikarya</taxon>
        <taxon>Basidiomycota</taxon>
        <taxon>Agaricomycotina</taxon>
        <taxon>Agaricomycetes</taxon>
        <taxon>Agaricomycetidae</taxon>
        <taxon>Agaricales</taxon>
        <taxon>Schizophyllaceae</taxon>
        <taxon>Schizophyllum</taxon>
    </lineage>
</organism>
<dbReference type="GO" id="GO:0030833">
    <property type="term" value="P:regulation of actin filament polymerization"/>
    <property type="evidence" value="ECO:0007669"/>
    <property type="project" value="InterPro"/>
</dbReference>
<evidence type="ECO:0000256" key="4">
    <source>
        <dbReference type="ARBA" id="ARBA00023212"/>
    </source>
</evidence>
<proteinExistence type="inferred from homology"/>
<dbReference type="Pfam" id="PF04699">
    <property type="entry name" value="P16-Arc"/>
    <property type="match status" value="1"/>
</dbReference>
<accession>A0A550CGJ4</accession>
<comment type="subcellular location">
    <subcellularLocation>
        <location evidence="1">Cytoplasm</location>
        <location evidence="1">Cytoskeleton</location>
    </subcellularLocation>
</comment>
<dbReference type="PANTHER" id="PTHR12644">
    <property type="entry name" value="ARP2/3 COMPLEX 16 KD SUBUNIT P16-ARC"/>
    <property type="match status" value="1"/>
</dbReference>
<comment type="similarity">
    <text evidence="2 7">Belongs to the ARPC5 family.</text>
</comment>
<keyword evidence="4 7" id="KW-0206">Cytoskeleton</keyword>
<evidence type="ECO:0000256" key="5">
    <source>
        <dbReference type="ARBA" id="ARBA00040214"/>
    </source>
</evidence>
<dbReference type="OrthoDB" id="429520at2759"/>
<dbReference type="GO" id="GO:0005885">
    <property type="term" value="C:Arp2/3 protein complex"/>
    <property type="evidence" value="ECO:0007669"/>
    <property type="project" value="InterPro"/>
</dbReference>
<dbReference type="STRING" id="97359.A0A550CGJ4"/>
<dbReference type="Proteomes" id="UP000320762">
    <property type="component" value="Unassembled WGS sequence"/>
</dbReference>
<dbReference type="GO" id="GO:0034314">
    <property type="term" value="P:Arp2/3 complex-mediated actin nucleation"/>
    <property type="evidence" value="ECO:0007669"/>
    <property type="project" value="InterPro"/>
</dbReference>
<evidence type="ECO:0000256" key="2">
    <source>
        <dbReference type="ARBA" id="ARBA00006084"/>
    </source>
</evidence>
<protein>
    <recommendedName>
        <fullName evidence="5 7">Actin-related protein 2/3 complex subunit 5</fullName>
    </recommendedName>
</protein>
<dbReference type="InterPro" id="IPR036743">
    <property type="entry name" value="ARPC5_sf"/>
</dbReference>
<dbReference type="Gene3D" id="1.25.40.190">
    <property type="entry name" value="Actin-related protein 2/3 complex subunit 5"/>
    <property type="match status" value="1"/>
</dbReference>
<comment type="function">
    <text evidence="7">Functions as component of the Arp2/3 complex which is involved in regulation of actin polymerization and together with an activating nucleation-promoting factor (NPF) mediates the formation of branched actin networks. Arp2/3 complex plays a critical role in the control of cell morphogenesis via the modulation of cell polarity development.</text>
</comment>
<dbReference type="AlphaFoldDB" id="A0A550CGJ4"/>
<dbReference type="SUPFAM" id="SSF69103">
    <property type="entry name" value="Arp2/3 complex 16 kDa subunit ARPC5"/>
    <property type="match status" value="1"/>
</dbReference>
<keyword evidence="9" id="KW-1185">Reference proteome</keyword>
<evidence type="ECO:0000256" key="7">
    <source>
        <dbReference type="RuleBase" id="RU004301"/>
    </source>
</evidence>
<dbReference type="FunFam" id="1.25.40.190:FF:000003">
    <property type="entry name" value="Actin-related protein 2/3 complex subunit 5"/>
    <property type="match status" value="1"/>
</dbReference>
<comment type="function">
    <text evidence="6">Functions as a component of the Arp2/3 complex which is involved in regulation of actin polymerization and together with an activating nucleation-promoting factor (NPF) mediates the formation of branched actin networks.</text>
</comment>
<evidence type="ECO:0000313" key="9">
    <source>
        <dbReference type="Proteomes" id="UP000320762"/>
    </source>
</evidence>
<evidence type="ECO:0000256" key="6">
    <source>
        <dbReference type="ARBA" id="ARBA00060329"/>
    </source>
</evidence>
<evidence type="ECO:0000256" key="3">
    <source>
        <dbReference type="ARBA" id="ARBA00022490"/>
    </source>
</evidence>
<sequence length="157" mass="17322">MEYNFRKIDIDAYDEDIIQESELYEPDPRDPAAVLDEAKQRQVAVRSALSKNDATGALTIALENAPYGPNVEEAKVHDHLAHHPSILNATRSTEIPGVVRALPQDAQDTLMKYLYKGMATTGMEDTSGNVLLGWHEKLTEAAGTGCIVRTMTDRRAV</sequence>
<comment type="caution">
    <text evidence="8">The sequence shown here is derived from an EMBL/GenBank/DDBJ whole genome shotgun (WGS) entry which is preliminary data.</text>
</comment>
<keyword evidence="3" id="KW-0963">Cytoplasm</keyword>
<evidence type="ECO:0000256" key="1">
    <source>
        <dbReference type="ARBA" id="ARBA00004245"/>
    </source>
</evidence>
<name>A0A550CGJ4_9AGAR</name>
<dbReference type="EMBL" id="VDMD01000008">
    <property type="protein sequence ID" value="TRM63925.1"/>
    <property type="molecule type" value="Genomic_DNA"/>
</dbReference>
<dbReference type="GO" id="GO:0044396">
    <property type="term" value="P:actin cortical patch organization"/>
    <property type="evidence" value="ECO:0007669"/>
    <property type="project" value="UniProtKB-ARBA"/>
</dbReference>
<evidence type="ECO:0000313" key="8">
    <source>
        <dbReference type="EMBL" id="TRM63925.1"/>
    </source>
</evidence>
<gene>
    <name evidence="8" type="ORF">BD626DRAFT_620636</name>
</gene>
<dbReference type="PIRSF" id="PIRSF039096">
    <property type="entry name" value="p16-ARC"/>
    <property type="match status" value="1"/>
</dbReference>